<name>A0A0D2P2G3_HYPSF</name>
<evidence type="ECO:0000256" key="1">
    <source>
        <dbReference type="SAM" id="MobiDB-lite"/>
    </source>
</evidence>
<feature type="region of interest" description="Disordered" evidence="1">
    <location>
        <begin position="1"/>
        <end position="192"/>
    </location>
</feature>
<feature type="compositionally biased region" description="Basic residues" evidence="1">
    <location>
        <begin position="21"/>
        <end position="33"/>
    </location>
</feature>
<feature type="compositionally biased region" description="Basic and acidic residues" evidence="1">
    <location>
        <begin position="119"/>
        <end position="130"/>
    </location>
</feature>
<sequence length="192" mass="21470">MTHRRHHSAQRTTQCTQPARPRQHSARRRRRGSTQRTVAHHPNAARRGATLAQHRPRASPNEAPARAASHPHWRRAANGERTREHGPARPSPRAALEARARAGARQVVYPRCHAQRSSRARDASEDEAPKNPRRLVAAPCTRRSTPWPSARAPTLAPNPDDQRRRAALRPRQPPIPPVRLPHPHPPSLGPAP</sequence>
<gene>
    <name evidence="2" type="ORF">HYPSUDRAFT_200019</name>
</gene>
<feature type="compositionally biased region" description="Basic and acidic residues" evidence="1">
    <location>
        <begin position="77"/>
        <end position="87"/>
    </location>
</feature>
<dbReference type="EMBL" id="KN817533">
    <property type="protein sequence ID" value="KJA25114.1"/>
    <property type="molecule type" value="Genomic_DNA"/>
</dbReference>
<accession>A0A0D2P2G3</accession>
<proteinExistence type="predicted"/>
<keyword evidence="3" id="KW-1185">Reference proteome</keyword>
<feature type="compositionally biased region" description="Low complexity" evidence="1">
    <location>
        <begin position="91"/>
        <end position="105"/>
    </location>
</feature>
<evidence type="ECO:0000313" key="3">
    <source>
        <dbReference type="Proteomes" id="UP000054270"/>
    </source>
</evidence>
<dbReference type="Proteomes" id="UP000054270">
    <property type="component" value="Unassembled WGS sequence"/>
</dbReference>
<protein>
    <submittedName>
        <fullName evidence="2">Uncharacterized protein</fullName>
    </submittedName>
</protein>
<reference evidence="3" key="1">
    <citation type="submission" date="2014-04" db="EMBL/GenBank/DDBJ databases">
        <title>Evolutionary Origins and Diversification of the Mycorrhizal Mutualists.</title>
        <authorList>
            <consortium name="DOE Joint Genome Institute"/>
            <consortium name="Mycorrhizal Genomics Consortium"/>
            <person name="Kohler A."/>
            <person name="Kuo A."/>
            <person name="Nagy L.G."/>
            <person name="Floudas D."/>
            <person name="Copeland A."/>
            <person name="Barry K.W."/>
            <person name="Cichocki N."/>
            <person name="Veneault-Fourrey C."/>
            <person name="LaButti K."/>
            <person name="Lindquist E.A."/>
            <person name="Lipzen A."/>
            <person name="Lundell T."/>
            <person name="Morin E."/>
            <person name="Murat C."/>
            <person name="Riley R."/>
            <person name="Ohm R."/>
            <person name="Sun H."/>
            <person name="Tunlid A."/>
            <person name="Henrissat B."/>
            <person name="Grigoriev I.V."/>
            <person name="Hibbett D.S."/>
            <person name="Martin F."/>
        </authorList>
    </citation>
    <scope>NUCLEOTIDE SEQUENCE [LARGE SCALE GENOMIC DNA]</scope>
    <source>
        <strain evidence="3">FD-334 SS-4</strain>
    </source>
</reference>
<evidence type="ECO:0000313" key="2">
    <source>
        <dbReference type="EMBL" id="KJA25114.1"/>
    </source>
</evidence>
<feature type="compositionally biased region" description="Pro residues" evidence="1">
    <location>
        <begin position="171"/>
        <end position="192"/>
    </location>
</feature>
<organism evidence="2 3">
    <name type="scientific">Hypholoma sublateritium (strain FD-334 SS-4)</name>
    <dbReference type="NCBI Taxonomy" id="945553"/>
    <lineage>
        <taxon>Eukaryota</taxon>
        <taxon>Fungi</taxon>
        <taxon>Dikarya</taxon>
        <taxon>Basidiomycota</taxon>
        <taxon>Agaricomycotina</taxon>
        <taxon>Agaricomycetes</taxon>
        <taxon>Agaricomycetidae</taxon>
        <taxon>Agaricales</taxon>
        <taxon>Agaricineae</taxon>
        <taxon>Strophariaceae</taxon>
        <taxon>Hypholoma</taxon>
    </lineage>
</organism>
<dbReference type="AlphaFoldDB" id="A0A0D2P2G3"/>